<proteinExistence type="predicted"/>
<reference evidence="1 2" key="1">
    <citation type="journal article" date="2003" name="Genome Res.">
        <title>Comparative genome analysis of Vibrio vulnificus, a marine pathogen.</title>
        <authorList>
            <person name="Chen C.Y."/>
            <person name="Wu K.M."/>
            <person name="Chang Y.C."/>
            <person name="Chang C.H."/>
            <person name="Tsai H.C."/>
            <person name="Liao T.L."/>
            <person name="Liu Y.M."/>
            <person name="Chen H.J."/>
            <person name="Shen A.B."/>
            <person name="Li J.C."/>
            <person name="Su T.L."/>
            <person name="Shao C.P."/>
            <person name="Lee C.T."/>
            <person name="Hor L.I."/>
            <person name="Tsai S.F."/>
        </authorList>
    </citation>
    <scope>NUCLEOTIDE SEQUENCE [LARGE SCALE GENOMIC DNA]</scope>
    <source>
        <strain evidence="1 2">YJ016</strain>
    </source>
</reference>
<name>Q7MEC2_VIBVY</name>
<dbReference type="EMBL" id="BA000038">
    <property type="protein sequence ID" value="BAC96774.1"/>
    <property type="molecule type" value="Genomic_DNA"/>
</dbReference>
<dbReference type="Proteomes" id="UP000002675">
    <property type="component" value="Chromosome II"/>
</dbReference>
<gene>
    <name evidence="1" type="ordered locus">VVA0748</name>
</gene>
<evidence type="ECO:0000313" key="2">
    <source>
        <dbReference type="Proteomes" id="UP000002675"/>
    </source>
</evidence>
<dbReference type="KEGG" id="vvy:VVA0748"/>
<dbReference type="SUPFAM" id="SSF52768">
    <property type="entry name" value="Arginase/deacetylase"/>
    <property type="match status" value="1"/>
</dbReference>
<evidence type="ECO:0000313" key="1">
    <source>
        <dbReference type="EMBL" id="BAC96774.1"/>
    </source>
</evidence>
<dbReference type="Gene3D" id="3.40.800.10">
    <property type="entry name" value="Ureohydrolase domain"/>
    <property type="match status" value="1"/>
</dbReference>
<organism evidence="1 2">
    <name type="scientific">Vibrio vulnificus (strain YJ016)</name>
    <dbReference type="NCBI Taxonomy" id="196600"/>
    <lineage>
        <taxon>Bacteria</taxon>
        <taxon>Pseudomonadati</taxon>
        <taxon>Pseudomonadota</taxon>
        <taxon>Gammaproteobacteria</taxon>
        <taxon>Vibrionales</taxon>
        <taxon>Vibrionaceae</taxon>
        <taxon>Vibrio</taxon>
    </lineage>
</organism>
<protein>
    <submittedName>
        <fullName evidence="1">Uncharacterized protein</fullName>
    </submittedName>
</protein>
<dbReference type="InterPro" id="IPR023696">
    <property type="entry name" value="Ureohydrolase_dom_sf"/>
</dbReference>
<dbReference type="AlphaFoldDB" id="Q7MEC2"/>
<sequence>MYLVRAVAAHPKFVGADFVEYLPELDESGVSKELMIKLVDSVWGFRQ</sequence>
<dbReference type="HOGENOM" id="CLU_3174735_0_0_6"/>
<accession>Q7MEC2</accession>